<dbReference type="InterPro" id="IPR018060">
    <property type="entry name" value="HTH_AraC"/>
</dbReference>
<dbReference type="InParanoid" id="A0A3N0VH35"/>
<dbReference type="EMBL" id="RJVO01000002">
    <property type="protein sequence ID" value="ROH92073.1"/>
    <property type="molecule type" value="Genomic_DNA"/>
</dbReference>
<evidence type="ECO:0000256" key="3">
    <source>
        <dbReference type="ARBA" id="ARBA00023163"/>
    </source>
</evidence>
<keyword evidence="3" id="KW-0804">Transcription</keyword>
<feature type="region of interest" description="Disordered" evidence="4">
    <location>
        <begin position="1"/>
        <end position="29"/>
    </location>
</feature>
<dbReference type="GO" id="GO:0043565">
    <property type="term" value="F:sequence-specific DNA binding"/>
    <property type="evidence" value="ECO:0007669"/>
    <property type="project" value="InterPro"/>
</dbReference>
<dbReference type="Gene3D" id="1.10.10.60">
    <property type="entry name" value="Homeodomain-like"/>
    <property type="match status" value="1"/>
</dbReference>
<gene>
    <name evidence="6" type="ORF">ED208_06810</name>
</gene>
<dbReference type="Pfam" id="PF12833">
    <property type="entry name" value="HTH_18"/>
    <property type="match status" value="1"/>
</dbReference>
<name>A0A3N0VH35_9GAMM</name>
<keyword evidence="1" id="KW-0805">Transcription regulation</keyword>
<dbReference type="SMART" id="SM00342">
    <property type="entry name" value="HTH_ARAC"/>
    <property type="match status" value="1"/>
</dbReference>
<evidence type="ECO:0000256" key="4">
    <source>
        <dbReference type="SAM" id="MobiDB-lite"/>
    </source>
</evidence>
<dbReference type="PROSITE" id="PS01124">
    <property type="entry name" value="HTH_ARAC_FAMILY_2"/>
    <property type="match status" value="1"/>
</dbReference>
<evidence type="ECO:0000259" key="5">
    <source>
        <dbReference type="PROSITE" id="PS01124"/>
    </source>
</evidence>
<reference evidence="6 7" key="1">
    <citation type="submission" date="2018-10" db="EMBL/GenBank/DDBJ databases">
        <authorList>
            <person name="Chen W.-M."/>
        </authorList>
    </citation>
    <scope>NUCLEOTIDE SEQUENCE [LARGE SCALE GENOMIC DNA]</scope>
    <source>
        <strain evidence="6 7">THS-13</strain>
    </source>
</reference>
<evidence type="ECO:0000256" key="2">
    <source>
        <dbReference type="ARBA" id="ARBA00023125"/>
    </source>
</evidence>
<feature type="domain" description="HTH araC/xylS-type" evidence="5">
    <location>
        <begin position="32"/>
        <end position="111"/>
    </location>
</feature>
<sequence length="137" mass="15542">MSFEAREDVDPPAGQAREPEPVERPRPSPRLLKVRRLIERCYADPLSPGRMARYAGFTATELRRQFEVCFGTTPEAYLIACRMRAADHLRSQGRAEVDIAMLVGYSSYRRYLGDCQRHERARRAAAGVAAMRERLGG</sequence>
<organism evidence="6 7">
    <name type="scientific">Stagnimonas aquatica</name>
    <dbReference type="NCBI Taxonomy" id="2689987"/>
    <lineage>
        <taxon>Bacteria</taxon>
        <taxon>Pseudomonadati</taxon>
        <taxon>Pseudomonadota</taxon>
        <taxon>Gammaproteobacteria</taxon>
        <taxon>Nevskiales</taxon>
        <taxon>Nevskiaceae</taxon>
        <taxon>Stagnimonas</taxon>
    </lineage>
</organism>
<dbReference type="RefSeq" id="WP_123211116.1">
    <property type="nucleotide sequence ID" value="NZ_RJVO01000002.1"/>
</dbReference>
<proteinExistence type="predicted"/>
<dbReference type="SUPFAM" id="SSF46689">
    <property type="entry name" value="Homeodomain-like"/>
    <property type="match status" value="1"/>
</dbReference>
<dbReference type="InterPro" id="IPR050204">
    <property type="entry name" value="AraC_XylS_family_regulators"/>
</dbReference>
<dbReference type="AlphaFoldDB" id="A0A3N0VH35"/>
<evidence type="ECO:0000313" key="6">
    <source>
        <dbReference type="EMBL" id="ROH92073.1"/>
    </source>
</evidence>
<evidence type="ECO:0000313" key="7">
    <source>
        <dbReference type="Proteomes" id="UP000282106"/>
    </source>
</evidence>
<evidence type="ECO:0000256" key="1">
    <source>
        <dbReference type="ARBA" id="ARBA00023015"/>
    </source>
</evidence>
<dbReference type="Proteomes" id="UP000282106">
    <property type="component" value="Unassembled WGS sequence"/>
</dbReference>
<dbReference type="GO" id="GO:0003700">
    <property type="term" value="F:DNA-binding transcription factor activity"/>
    <property type="evidence" value="ECO:0007669"/>
    <property type="project" value="InterPro"/>
</dbReference>
<feature type="compositionally biased region" description="Basic and acidic residues" evidence="4">
    <location>
        <begin position="17"/>
        <end position="26"/>
    </location>
</feature>
<comment type="caution">
    <text evidence="6">The sequence shown here is derived from an EMBL/GenBank/DDBJ whole genome shotgun (WGS) entry which is preliminary data.</text>
</comment>
<keyword evidence="2" id="KW-0238">DNA-binding</keyword>
<dbReference type="PANTHER" id="PTHR46796">
    <property type="entry name" value="HTH-TYPE TRANSCRIPTIONAL ACTIVATOR RHAS-RELATED"/>
    <property type="match status" value="1"/>
</dbReference>
<protein>
    <submittedName>
        <fullName evidence="6">AraC family transcriptional regulator</fullName>
    </submittedName>
</protein>
<dbReference type="InterPro" id="IPR009057">
    <property type="entry name" value="Homeodomain-like_sf"/>
</dbReference>
<keyword evidence="7" id="KW-1185">Reference proteome</keyword>
<accession>A0A3N0VH35</accession>